<protein>
    <recommendedName>
        <fullName evidence="7">Glycosyltransferase</fullName>
        <ecNumber evidence="7">2.4.1.-</ecNumber>
    </recommendedName>
</protein>
<dbReference type="PROSITE" id="PS00375">
    <property type="entry name" value="UDPGT"/>
    <property type="match status" value="1"/>
</dbReference>
<sequence>MPETDTGTAAGRHVVVLAFPFGTHAAPLFSITNQLAILSPNTLFSFLNISKSNKSIFSTNSNNILEPSIKVYDVWDGVPDGYQFLGKPQEDIELFMKAAPESFKKGIMKAVAETGKEVTCLVTDAFFWFGAEMAEEMKVAWMAFWTSSPVSISVHFYTDSIRETFGVEGKAGENETLNLIPGMSKVQIRDLPEGITFGNLESVFSQMSHKMGITLVKADTVFLNSFEELEPVITSDLNSKFNKFLSIGPFNLISPPKPTPDSYGCLDWLQKQRPESVAYISFGSVATPPPHELVALAEALESSKIHFIWSLKEHLKVNLPNGFLERTKLNGIVVAWTPQMEVLANSAIGVFITHCGWNSVMESIVGGVPMICRPFFGDQMLNGRMVEDVWEIGVKVESGILSKTGVIECLNKIFSHEKGKKMRENVKALKELAKSATGPNGSSFKNFTALAELVTRRGKFQPLVG</sequence>
<gene>
    <name evidence="8" type="ORF">JCGZ_00571</name>
</gene>
<evidence type="ECO:0000256" key="2">
    <source>
        <dbReference type="ARBA" id="ARBA00009995"/>
    </source>
</evidence>
<evidence type="ECO:0000313" key="8">
    <source>
        <dbReference type="EMBL" id="KDP21784.1"/>
    </source>
</evidence>
<dbReference type="CDD" id="cd03784">
    <property type="entry name" value="GT1_Gtf-like"/>
    <property type="match status" value="1"/>
</dbReference>
<keyword evidence="4 6" id="KW-0808">Transferase</keyword>
<keyword evidence="3 6" id="KW-0328">Glycosyltransferase</keyword>
<comment type="similarity">
    <text evidence="2 6">Belongs to the UDP-glycosyltransferase family.</text>
</comment>
<evidence type="ECO:0000256" key="1">
    <source>
        <dbReference type="ARBA" id="ARBA00004935"/>
    </source>
</evidence>
<comment type="pathway">
    <text evidence="1">Pigment biosynthesis; anthocyanin biosynthesis.</text>
</comment>
<dbReference type="SUPFAM" id="SSF53756">
    <property type="entry name" value="UDP-Glycosyltransferase/glycogen phosphorylase"/>
    <property type="match status" value="1"/>
</dbReference>
<dbReference type="Pfam" id="PF00201">
    <property type="entry name" value="UDPGT"/>
    <property type="match status" value="1"/>
</dbReference>
<dbReference type="UniPathway" id="UPA00009"/>
<dbReference type="GO" id="GO:0080044">
    <property type="term" value="F:quercetin 7-O-glucosyltransferase activity"/>
    <property type="evidence" value="ECO:0007669"/>
    <property type="project" value="TreeGrafter"/>
</dbReference>
<accession>A0A067JQI2</accession>
<evidence type="ECO:0000256" key="6">
    <source>
        <dbReference type="RuleBase" id="RU003718"/>
    </source>
</evidence>
<dbReference type="GO" id="GO:0047213">
    <property type="term" value="F:anthocyanidin 3-O-glucosyltransferase activity"/>
    <property type="evidence" value="ECO:0007669"/>
    <property type="project" value="UniProtKB-EC"/>
</dbReference>
<dbReference type="FunFam" id="3.40.50.2000:FF:000091">
    <property type="entry name" value="Glycosyltransferase"/>
    <property type="match status" value="1"/>
</dbReference>
<dbReference type="PANTHER" id="PTHR11926">
    <property type="entry name" value="GLUCOSYL/GLUCURONOSYL TRANSFERASES"/>
    <property type="match status" value="1"/>
</dbReference>
<dbReference type="InterPro" id="IPR002213">
    <property type="entry name" value="UDP_glucos_trans"/>
</dbReference>
<evidence type="ECO:0000256" key="3">
    <source>
        <dbReference type="ARBA" id="ARBA00022676"/>
    </source>
</evidence>
<dbReference type="GO" id="GO:0009718">
    <property type="term" value="P:anthocyanin-containing compound biosynthetic process"/>
    <property type="evidence" value="ECO:0007669"/>
    <property type="project" value="UniProtKB-UniPathway"/>
</dbReference>
<dbReference type="PANTHER" id="PTHR11926:SF1560">
    <property type="entry name" value="UDP-GLYCOSYLTRANSFERASE 74E1-RELATED"/>
    <property type="match status" value="1"/>
</dbReference>
<dbReference type="Proteomes" id="UP000027138">
    <property type="component" value="Unassembled WGS sequence"/>
</dbReference>
<name>A0A067JQI2_JATCU</name>
<evidence type="ECO:0000256" key="4">
    <source>
        <dbReference type="ARBA" id="ARBA00022679"/>
    </source>
</evidence>
<evidence type="ECO:0000313" key="9">
    <source>
        <dbReference type="Proteomes" id="UP000027138"/>
    </source>
</evidence>
<evidence type="ECO:0000256" key="5">
    <source>
        <dbReference type="ARBA" id="ARBA00047606"/>
    </source>
</evidence>
<comment type="catalytic activity">
    <reaction evidence="5">
        <text>an anthocyanidin + UDP-alpha-D-glucose + H(+) = an anthocyanidin 3-O-beta-D-glucoside + UDP</text>
        <dbReference type="Rhea" id="RHEA:20093"/>
        <dbReference type="ChEBI" id="CHEBI:15378"/>
        <dbReference type="ChEBI" id="CHEBI:16307"/>
        <dbReference type="ChEBI" id="CHEBI:58223"/>
        <dbReference type="ChEBI" id="CHEBI:58885"/>
        <dbReference type="ChEBI" id="CHEBI:143576"/>
        <dbReference type="EC" id="2.4.1.115"/>
    </reaction>
</comment>
<dbReference type="OrthoDB" id="5835829at2759"/>
<keyword evidence="9" id="KW-1185">Reference proteome</keyword>
<proteinExistence type="inferred from homology"/>
<dbReference type="Gene3D" id="3.40.50.2000">
    <property type="entry name" value="Glycogen Phosphorylase B"/>
    <property type="match status" value="2"/>
</dbReference>
<dbReference type="EMBL" id="KK915560">
    <property type="protein sequence ID" value="KDP21784.1"/>
    <property type="molecule type" value="Genomic_DNA"/>
</dbReference>
<evidence type="ECO:0000256" key="7">
    <source>
        <dbReference type="RuleBase" id="RU362057"/>
    </source>
</evidence>
<dbReference type="AlphaFoldDB" id="A0A067JQI2"/>
<organism evidence="8 9">
    <name type="scientific">Jatropha curcas</name>
    <name type="common">Barbados nut</name>
    <dbReference type="NCBI Taxonomy" id="180498"/>
    <lineage>
        <taxon>Eukaryota</taxon>
        <taxon>Viridiplantae</taxon>
        <taxon>Streptophyta</taxon>
        <taxon>Embryophyta</taxon>
        <taxon>Tracheophyta</taxon>
        <taxon>Spermatophyta</taxon>
        <taxon>Magnoliopsida</taxon>
        <taxon>eudicotyledons</taxon>
        <taxon>Gunneridae</taxon>
        <taxon>Pentapetalae</taxon>
        <taxon>rosids</taxon>
        <taxon>fabids</taxon>
        <taxon>Malpighiales</taxon>
        <taxon>Euphorbiaceae</taxon>
        <taxon>Crotonoideae</taxon>
        <taxon>Jatropheae</taxon>
        <taxon>Jatropha</taxon>
    </lineage>
</organism>
<dbReference type="InterPro" id="IPR035595">
    <property type="entry name" value="UDP_glycos_trans_CS"/>
</dbReference>
<dbReference type="STRING" id="180498.A0A067JQI2"/>
<dbReference type="GO" id="GO:0080043">
    <property type="term" value="F:quercetin 3-O-glucosyltransferase activity"/>
    <property type="evidence" value="ECO:0007669"/>
    <property type="project" value="TreeGrafter"/>
</dbReference>
<reference evidence="8 9" key="1">
    <citation type="journal article" date="2014" name="PLoS ONE">
        <title>Global Analysis of Gene Expression Profiles in Physic Nut (Jatropha curcas L.) Seedlings Exposed to Salt Stress.</title>
        <authorList>
            <person name="Zhang L."/>
            <person name="Zhang C."/>
            <person name="Wu P."/>
            <person name="Chen Y."/>
            <person name="Li M."/>
            <person name="Jiang H."/>
            <person name="Wu G."/>
        </authorList>
    </citation>
    <scope>NUCLEOTIDE SEQUENCE [LARGE SCALE GENOMIC DNA]</scope>
    <source>
        <strain evidence="9">cv. GZQX0401</strain>
        <tissue evidence="8">Young leaves</tissue>
    </source>
</reference>
<dbReference type="FunFam" id="3.40.50.2000:FF:000129">
    <property type="entry name" value="Glycosyltransferase"/>
    <property type="match status" value="1"/>
</dbReference>
<dbReference type="EC" id="2.4.1.-" evidence="7"/>